<accession>A0ABR9UUL3</accession>
<evidence type="ECO:0000256" key="10">
    <source>
        <dbReference type="SAM" id="MobiDB-lite"/>
    </source>
</evidence>
<keyword evidence="3" id="KW-0808">Transferase</keyword>
<feature type="binding site" evidence="9">
    <location>
        <position position="41"/>
    </location>
    <ligand>
        <name>ATP</name>
        <dbReference type="ChEBI" id="CHEBI:30616"/>
    </ligand>
</feature>
<dbReference type="InterPro" id="IPR011009">
    <property type="entry name" value="Kinase-like_dom_sf"/>
</dbReference>
<comment type="catalytic activity">
    <reaction evidence="7">
        <text>L-threonyl-[protein] + ATP = O-phospho-L-threonyl-[protein] + ADP + H(+)</text>
        <dbReference type="Rhea" id="RHEA:46608"/>
        <dbReference type="Rhea" id="RHEA-COMP:11060"/>
        <dbReference type="Rhea" id="RHEA-COMP:11605"/>
        <dbReference type="ChEBI" id="CHEBI:15378"/>
        <dbReference type="ChEBI" id="CHEBI:30013"/>
        <dbReference type="ChEBI" id="CHEBI:30616"/>
        <dbReference type="ChEBI" id="CHEBI:61977"/>
        <dbReference type="ChEBI" id="CHEBI:456216"/>
        <dbReference type="EC" id="2.7.11.1"/>
    </reaction>
</comment>
<dbReference type="Pfam" id="PF00069">
    <property type="entry name" value="Pkinase"/>
    <property type="match status" value="1"/>
</dbReference>
<sequence>MIGKLLGGRYQIVDVLGTGGFGQTYVAQDIHRPGSPKCVVKHLKPASSNSSFLENARRLFQSEAQTLEKLGSHDQIPRLLAYFEENEEFYLVQDFIQGHPLSVALQADRRWSEGRVYHMLSEVLGILEYVHSQGVIHRDIKPNNLIQRQEDNKLVLVDFGSVKQAWTQVVTAHGQTKTSFALGTPATIGIGTPGYMPTEQGRGRPRPNSDIYALGVIGIQALTGLSPMRFQEDLDTGEILWLHTVAQVDSALAHLLSKMVRYHFKDRYQTATEVLQDLARINIPEEPANTADFLLEQVPLPCPPQSTIIFTEDTRTSELQHVVPVTLAGSTELYTGQISSQLVSPIIERSPLALRRAQSLAPSRQMSVTQLPPPLPPQPLSDQTSTFALPVNSVNNTYIDPPSNNPASTSHTVQSKYKLRIGAGITAIILSLVAGYAIYWQPRPSISKPIEQMKSLKAEGRYEECVSQASNLLEKSSYDADAQSILYECQVAQAIRFAGERNFHAAIIEASKIPSSAAFYQNVQQLIEQWSNSILETATNEYQAGDLQQAIAIARHIPESSPVYLEAQTTIKQWNTEWQSNNQHIEAAKTALKAEKWEQAIAEANKVLDTLYWQQQTQPIIQTAESKLAEVKKTAVTAQSTTSPQKTTPAVRTAAIAKPASTTTPRRTVTPTTTKRVTPQRRSTPVVPVKRVQPRPVNRTTTRVVRRPAATQARRSTPPRTATSAKPSYSWTTKTIP</sequence>
<evidence type="ECO:0000256" key="6">
    <source>
        <dbReference type="ARBA" id="ARBA00022840"/>
    </source>
</evidence>
<evidence type="ECO:0000259" key="11">
    <source>
        <dbReference type="PROSITE" id="PS50011"/>
    </source>
</evidence>
<keyword evidence="4 9" id="KW-0547">Nucleotide-binding</keyword>
<keyword evidence="6 9" id="KW-0067">ATP-binding</keyword>
<evidence type="ECO:0000256" key="1">
    <source>
        <dbReference type="ARBA" id="ARBA00012513"/>
    </source>
</evidence>
<dbReference type="Gene3D" id="3.30.200.20">
    <property type="entry name" value="Phosphorylase Kinase, domain 1"/>
    <property type="match status" value="1"/>
</dbReference>
<dbReference type="InterPro" id="IPR017441">
    <property type="entry name" value="Protein_kinase_ATP_BS"/>
</dbReference>
<dbReference type="PROSITE" id="PS00107">
    <property type="entry name" value="PROTEIN_KINASE_ATP"/>
    <property type="match status" value="1"/>
</dbReference>
<comment type="catalytic activity">
    <reaction evidence="8">
        <text>L-seryl-[protein] + ATP = O-phospho-L-seryl-[protein] + ADP + H(+)</text>
        <dbReference type="Rhea" id="RHEA:17989"/>
        <dbReference type="Rhea" id="RHEA-COMP:9863"/>
        <dbReference type="Rhea" id="RHEA-COMP:11604"/>
        <dbReference type="ChEBI" id="CHEBI:15378"/>
        <dbReference type="ChEBI" id="CHEBI:29999"/>
        <dbReference type="ChEBI" id="CHEBI:30616"/>
        <dbReference type="ChEBI" id="CHEBI:83421"/>
        <dbReference type="ChEBI" id="CHEBI:456216"/>
        <dbReference type="EC" id="2.7.11.1"/>
    </reaction>
</comment>
<comment type="caution">
    <text evidence="12">The sequence shown here is derived from an EMBL/GenBank/DDBJ whole genome shotgun (WGS) entry which is preliminary data.</text>
</comment>
<organism evidence="12 13">
    <name type="scientific">Gloeocapsopsis crepidinum LEGE 06123</name>
    <dbReference type="NCBI Taxonomy" id="588587"/>
    <lineage>
        <taxon>Bacteria</taxon>
        <taxon>Bacillati</taxon>
        <taxon>Cyanobacteriota</taxon>
        <taxon>Cyanophyceae</taxon>
        <taxon>Oscillatoriophycideae</taxon>
        <taxon>Chroococcales</taxon>
        <taxon>Chroococcaceae</taxon>
        <taxon>Gloeocapsopsis</taxon>
    </lineage>
</organism>
<dbReference type="InterPro" id="IPR000719">
    <property type="entry name" value="Prot_kinase_dom"/>
</dbReference>
<dbReference type="Gene3D" id="1.25.40.10">
    <property type="entry name" value="Tetratricopeptide repeat domain"/>
    <property type="match status" value="1"/>
</dbReference>
<evidence type="ECO:0000256" key="4">
    <source>
        <dbReference type="ARBA" id="ARBA00022741"/>
    </source>
</evidence>
<dbReference type="PROSITE" id="PS50011">
    <property type="entry name" value="PROTEIN_KINASE_DOM"/>
    <property type="match status" value="1"/>
</dbReference>
<evidence type="ECO:0000256" key="2">
    <source>
        <dbReference type="ARBA" id="ARBA00022527"/>
    </source>
</evidence>
<dbReference type="Gene3D" id="1.10.510.10">
    <property type="entry name" value="Transferase(Phosphotransferase) domain 1"/>
    <property type="match status" value="1"/>
</dbReference>
<keyword evidence="5 12" id="KW-0418">Kinase</keyword>
<dbReference type="GO" id="GO:0004674">
    <property type="term" value="F:protein serine/threonine kinase activity"/>
    <property type="evidence" value="ECO:0007669"/>
    <property type="project" value="UniProtKB-KW"/>
</dbReference>
<dbReference type="InterPro" id="IPR011990">
    <property type="entry name" value="TPR-like_helical_dom_sf"/>
</dbReference>
<feature type="compositionally biased region" description="Polar residues" evidence="10">
    <location>
        <begin position="638"/>
        <end position="650"/>
    </location>
</feature>
<dbReference type="Proteomes" id="UP000651156">
    <property type="component" value="Unassembled WGS sequence"/>
</dbReference>
<feature type="domain" description="Protein kinase" evidence="11">
    <location>
        <begin position="10"/>
        <end position="279"/>
    </location>
</feature>
<keyword evidence="13" id="KW-1185">Reference proteome</keyword>
<dbReference type="RefSeq" id="WP_193932409.1">
    <property type="nucleotide sequence ID" value="NZ_CAWPMZ010000057.1"/>
</dbReference>
<dbReference type="PANTHER" id="PTHR24363">
    <property type="entry name" value="SERINE/THREONINE PROTEIN KINASE"/>
    <property type="match status" value="1"/>
</dbReference>
<dbReference type="CDD" id="cd14014">
    <property type="entry name" value="STKc_PknB_like"/>
    <property type="match status" value="1"/>
</dbReference>
<dbReference type="EMBL" id="JADEWN010000029">
    <property type="protein sequence ID" value="MBE9191260.1"/>
    <property type="molecule type" value="Genomic_DNA"/>
</dbReference>
<dbReference type="SMART" id="SM00220">
    <property type="entry name" value="S_TKc"/>
    <property type="match status" value="1"/>
</dbReference>
<dbReference type="PANTHER" id="PTHR24363:SF0">
    <property type="entry name" value="SERINE_THREONINE KINASE LIKE DOMAIN CONTAINING 1"/>
    <property type="match status" value="1"/>
</dbReference>
<evidence type="ECO:0000256" key="7">
    <source>
        <dbReference type="ARBA" id="ARBA00047899"/>
    </source>
</evidence>
<feature type="region of interest" description="Disordered" evidence="10">
    <location>
        <begin position="638"/>
        <end position="737"/>
    </location>
</feature>
<dbReference type="EC" id="2.7.11.1" evidence="1"/>
<evidence type="ECO:0000256" key="9">
    <source>
        <dbReference type="PROSITE-ProRule" id="PRU10141"/>
    </source>
</evidence>
<evidence type="ECO:0000313" key="13">
    <source>
        <dbReference type="Proteomes" id="UP000651156"/>
    </source>
</evidence>
<dbReference type="SUPFAM" id="SSF56112">
    <property type="entry name" value="Protein kinase-like (PK-like)"/>
    <property type="match status" value="1"/>
</dbReference>
<name>A0ABR9UUL3_9CHRO</name>
<evidence type="ECO:0000256" key="8">
    <source>
        <dbReference type="ARBA" id="ARBA00048679"/>
    </source>
</evidence>
<proteinExistence type="predicted"/>
<evidence type="ECO:0000256" key="5">
    <source>
        <dbReference type="ARBA" id="ARBA00022777"/>
    </source>
</evidence>
<keyword evidence="2 12" id="KW-0723">Serine/threonine-protein kinase</keyword>
<protein>
    <recommendedName>
        <fullName evidence="1">non-specific serine/threonine protein kinase</fullName>
        <ecNumber evidence="1">2.7.11.1</ecNumber>
    </recommendedName>
</protein>
<evidence type="ECO:0000256" key="3">
    <source>
        <dbReference type="ARBA" id="ARBA00022679"/>
    </source>
</evidence>
<feature type="compositionally biased region" description="Low complexity" evidence="10">
    <location>
        <begin position="662"/>
        <end position="715"/>
    </location>
</feature>
<gene>
    <name evidence="12" type="ORF">IQ230_13035</name>
</gene>
<evidence type="ECO:0000313" key="12">
    <source>
        <dbReference type="EMBL" id="MBE9191260.1"/>
    </source>
</evidence>
<feature type="compositionally biased region" description="Polar residues" evidence="10">
    <location>
        <begin position="718"/>
        <end position="737"/>
    </location>
</feature>
<reference evidence="12 13" key="1">
    <citation type="submission" date="2020-10" db="EMBL/GenBank/DDBJ databases">
        <authorList>
            <person name="Castelo-Branco R."/>
            <person name="Eusebio N."/>
            <person name="Adriana R."/>
            <person name="Vieira A."/>
            <person name="Brugerolle De Fraissinette N."/>
            <person name="Rezende De Castro R."/>
            <person name="Schneider M.P."/>
            <person name="Vasconcelos V."/>
            <person name="Leao P.N."/>
        </authorList>
    </citation>
    <scope>NUCLEOTIDE SEQUENCE [LARGE SCALE GENOMIC DNA]</scope>
    <source>
        <strain evidence="12 13">LEGE 06123</strain>
    </source>
</reference>